<organism evidence="4 5">
    <name type="scientific">Zea mays</name>
    <name type="common">Maize</name>
    <dbReference type="NCBI Taxonomy" id="4577"/>
    <lineage>
        <taxon>Eukaryota</taxon>
        <taxon>Viridiplantae</taxon>
        <taxon>Streptophyta</taxon>
        <taxon>Embryophyta</taxon>
        <taxon>Tracheophyta</taxon>
        <taxon>Spermatophyta</taxon>
        <taxon>Magnoliopsida</taxon>
        <taxon>Liliopsida</taxon>
        <taxon>Poales</taxon>
        <taxon>Poaceae</taxon>
        <taxon>PACMAD clade</taxon>
        <taxon>Panicoideae</taxon>
        <taxon>Andropogonodae</taxon>
        <taxon>Andropogoneae</taxon>
        <taxon>Tripsacinae</taxon>
        <taxon>Zea</taxon>
    </lineage>
</organism>
<keyword evidence="5" id="KW-1185">Reference proteome</keyword>
<dbReference type="EnsemblPlants" id="Zm00001eb059950_T001">
    <property type="protein sequence ID" value="Zm00001eb059950_P001"/>
    <property type="gene ID" value="Zm00001eb059950"/>
</dbReference>
<dbReference type="PANTHER" id="PTHR43349">
    <property type="entry name" value="PINORESINOL REDUCTASE-RELATED"/>
    <property type="match status" value="1"/>
</dbReference>
<feature type="domain" description="NmrA-like" evidence="3">
    <location>
        <begin position="14"/>
        <end position="335"/>
    </location>
</feature>
<dbReference type="KEGG" id="zma:103644139"/>
<evidence type="ECO:0000313" key="5">
    <source>
        <dbReference type="Proteomes" id="UP000007305"/>
    </source>
</evidence>
<dbReference type="Pfam" id="PF05368">
    <property type="entry name" value="NmrA"/>
    <property type="match status" value="1"/>
</dbReference>
<evidence type="ECO:0000313" key="4">
    <source>
        <dbReference type="EnsemblPlants" id="Zm00001eb059950_P001"/>
    </source>
</evidence>
<dbReference type="InterPro" id="IPR045312">
    <property type="entry name" value="PCBER-like"/>
</dbReference>
<keyword evidence="2" id="KW-0560">Oxidoreductase</keyword>
<dbReference type="InterPro" id="IPR008030">
    <property type="entry name" value="NmrA-like"/>
</dbReference>
<dbReference type="InParanoid" id="A0A804M567"/>
<dbReference type="PANTHER" id="PTHR43349:SF30">
    <property type="entry name" value="NMRA-LIKE DOMAIN-CONTAINING PROTEIN"/>
    <property type="match status" value="1"/>
</dbReference>
<proteinExistence type="evidence at protein level"/>
<protein>
    <recommendedName>
        <fullName evidence="3">NmrA-like domain-containing protein</fullName>
    </recommendedName>
</protein>
<accession>A0A804M567</accession>
<dbReference type="Gramene" id="Zm00001eb059950_T001">
    <property type="protein sequence ID" value="Zm00001eb059950_P001"/>
    <property type="gene ID" value="Zm00001eb059950"/>
</dbReference>
<dbReference type="RefSeq" id="XP_008665558.1">
    <property type="nucleotide sequence ID" value="XM_008667336.2"/>
</dbReference>
<keyword evidence="6" id="KW-1267">Proteomics identification</keyword>
<dbReference type="Gene3D" id="3.90.25.10">
    <property type="entry name" value="UDP-galactose 4-epimerase, domain 1"/>
    <property type="match status" value="1"/>
</dbReference>
<reference evidence="4" key="3">
    <citation type="submission" date="2021-05" db="UniProtKB">
        <authorList>
            <consortium name="EnsemblPlants"/>
        </authorList>
    </citation>
    <scope>IDENTIFICATION</scope>
    <source>
        <strain evidence="4">cv. B73</strain>
    </source>
</reference>
<dbReference type="SUPFAM" id="SSF51735">
    <property type="entry name" value="NAD(P)-binding Rossmann-fold domains"/>
    <property type="match status" value="1"/>
</dbReference>
<evidence type="ECO:0007829" key="6">
    <source>
        <dbReference type="PeptideAtlas" id="A0A804M567"/>
    </source>
</evidence>
<keyword evidence="1" id="KW-0521">NADP</keyword>
<dbReference type="Gene3D" id="3.40.50.720">
    <property type="entry name" value="NAD(P)-binding Rossmann-like Domain"/>
    <property type="match status" value="1"/>
</dbReference>
<dbReference type="CDD" id="cd05259">
    <property type="entry name" value="PCBER_SDR_a"/>
    <property type="match status" value="1"/>
</dbReference>
<dbReference type="InterPro" id="IPR036291">
    <property type="entry name" value="NAD(P)-bd_dom_sf"/>
</dbReference>
<dbReference type="AlphaFoldDB" id="A0A804M567"/>
<evidence type="ECO:0000256" key="1">
    <source>
        <dbReference type="ARBA" id="ARBA00022857"/>
    </source>
</evidence>
<name>A0A804M567_MAIZE</name>
<sequence>MAPLVLKSSSSGTSILVIGGTGTIGRHLVTASLDAGHPTAVLVRPAAAAEDPAKASLLEAFKTRGASLIYGDINDAEALVAAIKQAGDVVISATGHSSPEEVESQLRIVAAIKEAGNVKRFLPSEYGCDVEHVAEHMVEPARSILGAKVRVRHALKAAGIPHTIVCSNWAQGFLLPRAGDPQLPDGRPPDTTATIFGDGQVQATFVNEQDMSRVAIKAVQDPRTLNKKLHVCPPTNLCSLNQLVSLWEDKIGKPLHRHYVAEEELLKKIQESPFPLNFQLAIVHASFIAAGRAPSTKRNIHTKDSHGETMTQGVDDVDATQLYPGISYITVKDYLDALPPHNTLRSDGSRPDSR</sequence>
<dbReference type="OrthoDB" id="419598at2759"/>
<dbReference type="Proteomes" id="UP000007305">
    <property type="component" value="Chromosome 1"/>
</dbReference>
<evidence type="ECO:0000259" key="3">
    <source>
        <dbReference type="Pfam" id="PF05368"/>
    </source>
</evidence>
<dbReference type="GO" id="GO:0050664">
    <property type="term" value="F:oxidoreductase activity, acting on NAD(P)H, oxygen as acceptor"/>
    <property type="evidence" value="ECO:0000318"/>
    <property type="project" value="GO_Central"/>
</dbReference>
<reference evidence="5" key="1">
    <citation type="submission" date="2015-12" db="EMBL/GenBank/DDBJ databases">
        <title>Update maize B73 reference genome by single molecule sequencing technologies.</title>
        <authorList>
            <consortium name="Maize Genome Sequencing Project"/>
            <person name="Ware D."/>
        </authorList>
    </citation>
    <scope>NUCLEOTIDE SEQUENCE [LARGE SCALE GENOMIC DNA]</scope>
    <source>
        <strain evidence="5">cv. B73</strain>
    </source>
</reference>
<reference evidence="4" key="2">
    <citation type="submission" date="2019-07" db="EMBL/GenBank/DDBJ databases">
        <authorList>
            <person name="Seetharam A."/>
            <person name="Woodhouse M."/>
            <person name="Cannon E."/>
        </authorList>
    </citation>
    <scope>NUCLEOTIDE SEQUENCE [LARGE SCALE GENOMIC DNA]</scope>
    <source>
        <strain evidence="4">cv. B73</strain>
    </source>
</reference>
<dbReference type="GO" id="GO:0009807">
    <property type="term" value="P:lignan biosynthetic process"/>
    <property type="evidence" value="ECO:0000318"/>
    <property type="project" value="GO_Central"/>
</dbReference>
<dbReference type="GeneID" id="103644139"/>
<dbReference type="InterPro" id="IPR050608">
    <property type="entry name" value="NmrA-type/Isoflavone_red_sf"/>
</dbReference>
<evidence type="ECO:0000256" key="2">
    <source>
        <dbReference type="ARBA" id="ARBA00023002"/>
    </source>
</evidence>
<gene>
    <name evidence="4" type="primary">LOC103644139</name>
</gene>